<sequence>MASAYQSIGSVRVAKQVLSTIVTHSALQIPGVIGMANTSPTVAMRNQWSRLLKHDIPPQGVGLTVRENTVSADLYLIVDADVDIVSIGSAVQDEVASALEDMVGMQVQEVNIYIYDIA</sequence>
<reference evidence="2 3" key="1">
    <citation type="journal article" date="2021" name="Int. J. Syst. Evol. Microbiol.">
        <title>Reticulibacter mediterranei gen. nov., sp. nov., within the new family Reticulibacteraceae fam. nov., and Ktedonospora formicarum gen. nov., sp. nov., Ktedonobacter robiniae sp. nov., Dictyobacter formicarum sp. nov. and Dictyobacter arantiisoli sp. nov., belonging to the class Ktedonobacteria.</title>
        <authorList>
            <person name="Yabe S."/>
            <person name="Zheng Y."/>
            <person name="Wang C.M."/>
            <person name="Sakai Y."/>
            <person name="Abe K."/>
            <person name="Yokota A."/>
            <person name="Donadio S."/>
            <person name="Cavaletti L."/>
            <person name="Monciardini P."/>
        </authorList>
    </citation>
    <scope>NUCLEOTIDE SEQUENCE [LARGE SCALE GENOMIC DNA]</scope>
    <source>
        <strain evidence="2 3">SOSP1-30</strain>
    </source>
</reference>
<dbReference type="InterPro" id="IPR005531">
    <property type="entry name" value="Asp23"/>
</dbReference>
<dbReference type="RefSeq" id="WP_007911636.1">
    <property type="nucleotide sequence ID" value="NZ_BNJG01000001.1"/>
</dbReference>
<comment type="similarity">
    <text evidence="1">Belongs to the asp23 family.</text>
</comment>
<protein>
    <recommendedName>
        <fullName evidence="4">Asp23/Gls24 family envelope stress response protein</fullName>
    </recommendedName>
</protein>
<dbReference type="PANTHER" id="PTHR34297">
    <property type="entry name" value="HYPOTHETICAL CYTOSOLIC PROTEIN-RELATED"/>
    <property type="match status" value="1"/>
</dbReference>
<comment type="caution">
    <text evidence="2">The sequence shown here is derived from an EMBL/GenBank/DDBJ whole genome shotgun (WGS) entry which is preliminary data.</text>
</comment>
<accession>A0ABQ3UJ11</accession>
<evidence type="ECO:0000313" key="3">
    <source>
        <dbReference type="Proteomes" id="UP000654345"/>
    </source>
</evidence>
<dbReference type="PANTHER" id="PTHR34297:SF2">
    <property type="entry name" value="ASP23_GLS24 FAMILY ENVELOPE STRESS RESPONSE PROTEIN"/>
    <property type="match status" value="1"/>
</dbReference>
<gene>
    <name evidence="2" type="ORF">KSB_10850</name>
</gene>
<keyword evidence="3" id="KW-1185">Reference proteome</keyword>
<dbReference type="Proteomes" id="UP000654345">
    <property type="component" value="Unassembled WGS sequence"/>
</dbReference>
<dbReference type="Pfam" id="PF03780">
    <property type="entry name" value="Asp23"/>
    <property type="match status" value="1"/>
</dbReference>
<organism evidence="2 3">
    <name type="scientific">Ktedonobacter robiniae</name>
    <dbReference type="NCBI Taxonomy" id="2778365"/>
    <lineage>
        <taxon>Bacteria</taxon>
        <taxon>Bacillati</taxon>
        <taxon>Chloroflexota</taxon>
        <taxon>Ktedonobacteria</taxon>
        <taxon>Ktedonobacterales</taxon>
        <taxon>Ktedonobacteraceae</taxon>
        <taxon>Ktedonobacter</taxon>
    </lineage>
</organism>
<name>A0ABQ3UJ11_9CHLR</name>
<evidence type="ECO:0000313" key="2">
    <source>
        <dbReference type="EMBL" id="GHO52610.1"/>
    </source>
</evidence>
<evidence type="ECO:0000256" key="1">
    <source>
        <dbReference type="ARBA" id="ARBA00005721"/>
    </source>
</evidence>
<evidence type="ECO:0008006" key="4">
    <source>
        <dbReference type="Google" id="ProtNLM"/>
    </source>
</evidence>
<dbReference type="EMBL" id="BNJG01000001">
    <property type="protein sequence ID" value="GHO52610.1"/>
    <property type="molecule type" value="Genomic_DNA"/>
</dbReference>
<proteinExistence type="inferred from homology"/>